<accession>A0A0C3QTJ6</accession>
<sequence length="243" mass="26066">MWGDAHSVLGLDIPGEEEEGTEGPAPRGPDTPRSEGRDVDPEIDGDEMNVDGGTEGTTREDTEDRASAAPQPQGDETPSTSPHEAMELKLTDSEELLNATALQTWPLVTSINNLVMENMCEADIAFLAASNEDLTARTLALEEQGRAEDVLLQQLYAAVMALDTSAQPDIDQLIDGIVNPVVNEIEAYVRGEFAQRARVQDEAWQAIGGQLETLMGPTVLVLRAILDKTNGLPPQNGHPNGTA</sequence>
<reference evidence="2 3" key="1">
    <citation type="submission" date="2014-04" db="EMBL/GenBank/DDBJ databases">
        <authorList>
            <consortium name="DOE Joint Genome Institute"/>
            <person name="Kuo A."/>
            <person name="Girlanda M."/>
            <person name="Perotto S."/>
            <person name="Kohler A."/>
            <person name="Nagy L.G."/>
            <person name="Floudas D."/>
            <person name="Copeland A."/>
            <person name="Barry K.W."/>
            <person name="Cichocki N."/>
            <person name="Veneault-Fourrey C."/>
            <person name="LaButti K."/>
            <person name="Lindquist E.A."/>
            <person name="Lipzen A."/>
            <person name="Lundell T."/>
            <person name="Morin E."/>
            <person name="Murat C."/>
            <person name="Sun H."/>
            <person name="Tunlid A."/>
            <person name="Henrissat B."/>
            <person name="Grigoriev I.V."/>
            <person name="Hibbett D.S."/>
            <person name="Martin F."/>
            <person name="Nordberg H.P."/>
            <person name="Cantor M.N."/>
            <person name="Hua S.X."/>
        </authorList>
    </citation>
    <scope>NUCLEOTIDE SEQUENCE [LARGE SCALE GENOMIC DNA]</scope>
    <source>
        <strain evidence="2 3">MUT 4182</strain>
    </source>
</reference>
<protein>
    <submittedName>
        <fullName evidence="2">Uncharacterized protein</fullName>
    </submittedName>
</protein>
<dbReference type="EMBL" id="KN822962">
    <property type="protein sequence ID" value="KIO31559.1"/>
    <property type="molecule type" value="Genomic_DNA"/>
</dbReference>
<dbReference type="OrthoDB" id="3218306at2759"/>
<evidence type="ECO:0000313" key="3">
    <source>
        <dbReference type="Proteomes" id="UP000054248"/>
    </source>
</evidence>
<feature type="region of interest" description="Disordered" evidence="1">
    <location>
        <begin position="1"/>
        <end position="84"/>
    </location>
</feature>
<organism evidence="2 3">
    <name type="scientific">Tulasnella calospora MUT 4182</name>
    <dbReference type="NCBI Taxonomy" id="1051891"/>
    <lineage>
        <taxon>Eukaryota</taxon>
        <taxon>Fungi</taxon>
        <taxon>Dikarya</taxon>
        <taxon>Basidiomycota</taxon>
        <taxon>Agaricomycotina</taxon>
        <taxon>Agaricomycetes</taxon>
        <taxon>Cantharellales</taxon>
        <taxon>Tulasnellaceae</taxon>
        <taxon>Tulasnella</taxon>
    </lineage>
</organism>
<proteinExistence type="predicted"/>
<evidence type="ECO:0000313" key="2">
    <source>
        <dbReference type="EMBL" id="KIO31559.1"/>
    </source>
</evidence>
<dbReference type="Proteomes" id="UP000054248">
    <property type="component" value="Unassembled WGS sequence"/>
</dbReference>
<dbReference type="HOGENOM" id="CLU_1143265_0_0_1"/>
<evidence type="ECO:0000256" key="1">
    <source>
        <dbReference type="SAM" id="MobiDB-lite"/>
    </source>
</evidence>
<feature type="compositionally biased region" description="Basic and acidic residues" evidence="1">
    <location>
        <begin position="57"/>
        <end position="66"/>
    </location>
</feature>
<dbReference type="AlphaFoldDB" id="A0A0C3QTJ6"/>
<name>A0A0C3QTJ6_9AGAM</name>
<gene>
    <name evidence="2" type="ORF">M407DRAFT_241777</name>
</gene>
<keyword evidence="3" id="KW-1185">Reference proteome</keyword>
<reference evidence="3" key="2">
    <citation type="submission" date="2015-01" db="EMBL/GenBank/DDBJ databases">
        <title>Evolutionary Origins and Diversification of the Mycorrhizal Mutualists.</title>
        <authorList>
            <consortium name="DOE Joint Genome Institute"/>
            <consortium name="Mycorrhizal Genomics Consortium"/>
            <person name="Kohler A."/>
            <person name="Kuo A."/>
            <person name="Nagy L.G."/>
            <person name="Floudas D."/>
            <person name="Copeland A."/>
            <person name="Barry K.W."/>
            <person name="Cichocki N."/>
            <person name="Veneault-Fourrey C."/>
            <person name="LaButti K."/>
            <person name="Lindquist E.A."/>
            <person name="Lipzen A."/>
            <person name="Lundell T."/>
            <person name="Morin E."/>
            <person name="Murat C."/>
            <person name="Riley R."/>
            <person name="Ohm R."/>
            <person name="Sun H."/>
            <person name="Tunlid A."/>
            <person name="Henrissat B."/>
            <person name="Grigoriev I.V."/>
            <person name="Hibbett D.S."/>
            <person name="Martin F."/>
        </authorList>
    </citation>
    <scope>NUCLEOTIDE SEQUENCE [LARGE SCALE GENOMIC DNA]</scope>
    <source>
        <strain evidence="3">MUT 4182</strain>
    </source>
</reference>
<feature type="compositionally biased region" description="Basic and acidic residues" evidence="1">
    <location>
        <begin position="30"/>
        <end position="40"/>
    </location>
</feature>